<organism evidence="1 2">
    <name type="scientific">Gossypium mustelinum</name>
    <name type="common">Cotton</name>
    <name type="synonym">Gossypium caicoense</name>
    <dbReference type="NCBI Taxonomy" id="34275"/>
    <lineage>
        <taxon>Eukaryota</taxon>
        <taxon>Viridiplantae</taxon>
        <taxon>Streptophyta</taxon>
        <taxon>Embryophyta</taxon>
        <taxon>Tracheophyta</taxon>
        <taxon>Spermatophyta</taxon>
        <taxon>Magnoliopsida</taxon>
        <taxon>eudicotyledons</taxon>
        <taxon>Gunneridae</taxon>
        <taxon>Pentapetalae</taxon>
        <taxon>rosids</taxon>
        <taxon>malvids</taxon>
        <taxon>Malvales</taxon>
        <taxon>Malvaceae</taxon>
        <taxon>Malvoideae</taxon>
        <taxon>Gossypium</taxon>
    </lineage>
</organism>
<accession>A0A5D2ZYL5</accession>
<sequence>MPARAPAKGPIIARRRCRRVGHRKRWPKIEKNGATWAVEWRWT</sequence>
<evidence type="ECO:0000313" key="2">
    <source>
        <dbReference type="Proteomes" id="UP000323597"/>
    </source>
</evidence>
<dbReference type="EMBL" id="CM017638">
    <property type="protein sequence ID" value="TYJ43938.1"/>
    <property type="molecule type" value="Genomic_DNA"/>
</dbReference>
<keyword evidence="2" id="KW-1185">Reference proteome</keyword>
<reference evidence="1 2" key="1">
    <citation type="submission" date="2019-07" db="EMBL/GenBank/DDBJ databases">
        <title>WGS assembly of Gossypium mustelinum.</title>
        <authorList>
            <person name="Chen Z.J."/>
            <person name="Sreedasyam A."/>
            <person name="Ando A."/>
            <person name="Song Q."/>
            <person name="De L."/>
            <person name="Hulse-Kemp A."/>
            <person name="Ding M."/>
            <person name="Ye W."/>
            <person name="Kirkbride R."/>
            <person name="Jenkins J."/>
            <person name="Plott C."/>
            <person name="Lovell J."/>
            <person name="Lin Y.-M."/>
            <person name="Vaughn R."/>
            <person name="Liu B."/>
            <person name="Li W."/>
            <person name="Simpson S."/>
            <person name="Scheffler B."/>
            <person name="Saski C."/>
            <person name="Grover C."/>
            <person name="Hu G."/>
            <person name="Conover J."/>
            <person name="Carlson J."/>
            <person name="Shu S."/>
            <person name="Boston L."/>
            <person name="Williams M."/>
            <person name="Peterson D."/>
            <person name="Mcgee K."/>
            <person name="Jones D."/>
            <person name="Wendel J."/>
            <person name="Stelly D."/>
            <person name="Grimwood J."/>
            <person name="Schmutz J."/>
        </authorList>
    </citation>
    <scope>NUCLEOTIDE SEQUENCE [LARGE SCALE GENOMIC DNA]</scope>
    <source>
        <strain evidence="1">1408120.09</strain>
    </source>
</reference>
<name>A0A5D2ZYL5_GOSMU</name>
<proteinExistence type="predicted"/>
<dbReference type="Proteomes" id="UP000323597">
    <property type="component" value="Chromosome A03"/>
</dbReference>
<protein>
    <submittedName>
        <fullName evidence="1">Uncharacterized protein</fullName>
    </submittedName>
</protein>
<dbReference type="AlphaFoldDB" id="A0A5D2ZYL5"/>
<gene>
    <name evidence="1" type="ORF">E1A91_A03G187100v1</name>
</gene>
<evidence type="ECO:0000313" key="1">
    <source>
        <dbReference type="EMBL" id="TYJ43938.1"/>
    </source>
</evidence>